<dbReference type="AlphaFoldDB" id="A0A4D9DVM2"/>
<comment type="caution">
    <text evidence="2">The sequence shown here is derived from an EMBL/GenBank/DDBJ whole genome shotgun (WGS) entry which is preliminary data.</text>
</comment>
<organism evidence="2 3">
    <name type="scientific">Platysternon megacephalum</name>
    <name type="common">big-headed turtle</name>
    <dbReference type="NCBI Taxonomy" id="55544"/>
    <lineage>
        <taxon>Eukaryota</taxon>
        <taxon>Metazoa</taxon>
        <taxon>Chordata</taxon>
        <taxon>Craniata</taxon>
        <taxon>Vertebrata</taxon>
        <taxon>Euteleostomi</taxon>
        <taxon>Archelosauria</taxon>
        <taxon>Testudinata</taxon>
        <taxon>Testudines</taxon>
        <taxon>Cryptodira</taxon>
        <taxon>Durocryptodira</taxon>
        <taxon>Testudinoidea</taxon>
        <taxon>Platysternidae</taxon>
        <taxon>Platysternon</taxon>
    </lineage>
</organism>
<protein>
    <submittedName>
        <fullName evidence="2">Proto-oncogene vav</fullName>
    </submittedName>
</protein>
<name>A0A4D9DVM2_9SAUR</name>
<proteinExistence type="predicted"/>
<feature type="region of interest" description="Disordered" evidence="1">
    <location>
        <begin position="1"/>
        <end position="63"/>
    </location>
</feature>
<evidence type="ECO:0000313" key="2">
    <source>
        <dbReference type="EMBL" id="TFJ98653.1"/>
    </source>
</evidence>
<feature type="region of interest" description="Disordered" evidence="1">
    <location>
        <begin position="566"/>
        <end position="592"/>
    </location>
</feature>
<evidence type="ECO:0000256" key="1">
    <source>
        <dbReference type="SAM" id="MobiDB-lite"/>
    </source>
</evidence>
<feature type="region of interest" description="Disordered" evidence="1">
    <location>
        <begin position="217"/>
        <end position="545"/>
    </location>
</feature>
<dbReference type="EMBL" id="QXTE01000379">
    <property type="protein sequence ID" value="TFJ98653.1"/>
    <property type="molecule type" value="Genomic_DNA"/>
</dbReference>
<feature type="compositionally biased region" description="Polar residues" evidence="1">
    <location>
        <begin position="353"/>
        <end position="362"/>
    </location>
</feature>
<reference evidence="2 3" key="1">
    <citation type="submission" date="2019-04" db="EMBL/GenBank/DDBJ databases">
        <title>Draft genome of the big-headed turtle Platysternon megacephalum.</title>
        <authorList>
            <person name="Gong S."/>
        </authorList>
    </citation>
    <scope>NUCLEOTIDE SEQUENCE [LARGE SCALE GENOMIC DNA]</scope>
    <source>
        <strain evidence="2">DO16091913</strain>
        <tissue evidence="2">Muscle</tissue>
    </source>
</reference>
<keyword evidence="3" id="KW-1185">Reference proteome</keyword>
<evidence type="ECO:0000313" key="3">
    <source>
        <dbReference type="Proteomes" id="UP000297703"/>
    </source>
</evidence>
<feature type="compositionally biased region" description="Gly residues" evidence="1">
    <location>
        <begin position="283"/>
        <end position="303"/>
    </location>
</feature>
<sequence length="592" mass="58934">MCTQRPLCPLDAEGAEMDVGSQGGGTASQPSPTCDGGSVTPVPPAPGSGLPSEPGGKRPADQAFLRQKIRMLRKGKGASGWEPGTARSRLCLEANHESPIQAVRHPGGRAGALGSRQNSVPGSAGSSLLRKLLCFKAASPGQKGWEVPPCQGPGEGTRHRPLATLSRSVEPFGESPLRWRQRADAPSPGGTGSRPWGSWAARPWRALRGLIAARAKRGAGPGGVQMPATEAAQGAERDGGDAGTQGDPGERVVPTSDAPIPEAGGCSAASVGTEVERNAGARGETGGWGVLHGGLGAQGGEGPGPLPAPSQGEEGQRESAAGNPGWRSPEGVGDGGASPARQGVGGRPAACVNGNTPEQQLEQGARTLAPGTLASAGSSTDAAKPPVTPTQGELSGHRGRPPAPAWAESSSSREGSSAPHPPPAGHPGHDTLTPLGARNRDAPCALQADPLEQPAAGHASPAPTSSARCHGAQDRPAPPTSLALAPTQAGAMDRAEAAGGSGMAHAAGKGGVCQPSEGACLCSPGARAQRASPGGSAGDPEEQDKRMLYAAAAEIVAAAIDAAGRQVARKHRATGWAGSEGSPADTEGLQCS</sequence>
<dbReference type="Proteomes" id="UP000297703">
    <property type="component" value="Unassembled WGS sequence"/>
</dbReference>
<reference evidence="2 3" key="2">
    <citation type="submission" date="2019-04" db="EMBL/GenBank/DDBJ databases">
        <title>The genome sequence of big-headed turtle.</title>
        <authorList>
            <person name="Gong S."/>
        </authorList>
    </citation>
    <scope>NUCLEOTIDE SEQUENCE [LARGE SCALE GENOMIC DNA]</scope>
    <source>
        <strain evidence="2">DO16091913</strain>
        <tissue evidence="2">Muscle</tissue>
    </source>
</reference>
<feature type="region of interest" description="Disordered" evidence="1">
    <location>
        <begin position="169"/>
        <end position="200"/>
    </location>
</feature>
<dbReference type="OrthoDB" id="9046767at2759"/>
<dbReference type="STRING" id="55544.A0A4D9DVM2"/>
<gene>
    <name evidence="2" type="ORF">DR999_PMT19429</name>
</gene>
<feature type="compositionally biased region" description="Low complexity" evidence="1">
    <location>
        <begin position="405"/>
        <end position="418"/>
    </location>
</feature>
<feature type="compositionally biased region" description="Low complexity" evidence="1">
    <location>
        <begin position="480"/>
        <end position="489"/>
    </location>
</feature>
<accession>A0A4D9DVM2</accession>